<dbReference type="GeneID" id="18925951"/>
<dbReference type="OrthoDB" id="2506294at2759"/>
<gene>
    <name evidence="2" type="ORF">MELLADRAFT_117118</name>
</gene>
<keyword evidence="1" id="KW-1133">Transmembrane helix</keyword>
<protein>
    <submittedName>
        <fullName evidence="2">Uncharacterized protein</fullName>
    </submittedName>
</protein>
<feature type="transmembrane region" description="Helical" evidence="1">
    <location>
        <begin position="226"/>
        <end position="251"/>
    </location>
</feature>
<dbReference type="InParanoid" id="F4RTI3"/>
<keyword evidence="1" id="KW-0472">Membrane</keyword>
<feature type="transmembrane region" description="Helical" evidence="1">
    <location>
        <begin position="371"/>
        <end position="395"/>
    </location>
</feature>
<dbReference type="Proteomes" id="UP000001072">
    <property type="component" value="Unassembled WGS sequence"/>
</dbReference>
<dbReference type="EMBL" id="GL883119">
    <property type="protein sequence ID" value="EGG04261.1"/>
    <property type="molecule type" value="Genomic_DNA"/>
</dbReference>
<keyword evidence="1" id="KW-0812">Transmembrane</keyword>
<evidence type="ECO:0000313" key="2">
    <source>
        <dbReference type="EMBL" id="EGG04261.1"/>
    </source>
</evidence>
<dbReference type="KEGG" id="mlr:MELLADRAFT_117118"/>
<dbReference type="HOGENOM" id="CLU_522819_0_0_1"/>
<feature type="transmembrane region" description="Helical" evidence="1">
    <location>
        <begin position="407"/>
        <end position="431"/>
    </location>
</feature>
<accession>F4RTI3</accession>
<evidence type="ECO:0000256" key="1">
    <source>
        <dbReference type="SAM" id="Phobius"/>
    </source>
</evidence>
<reference evidence="3" key="1">
    <citation type="journal article" date="2011" name="Proc. Natl. Acad. Sci. U.S.A.">
        <title>Obligate biotrophy features unraveled by the genomic analysis of rust fungi.</title>
        <authorList>
            <person name="Duplessis S."/>
            <person name="Cuomo C.A."/>
            <person name="Lin Y.-C."/>
            <person name="Aerts A."/>
            <person name="Tisserant E."/>
            <person name="Veneault-Fourrey C."/>
            <person name="Joly D.L."/>
            <person name="Hacquard S."/>
            <person name="Amselem J."/>
            <person name="Cantarel B.L."/>
            <person name="Chiu R."/>
            <person name="Coutinho P.M."/>
            <person name="Feau N."/>
            <person name="Field M."/>
            <person name="Frey P."/>
            <person name="Gelhaye E."/>
            <person name="Goldberg J."/>
            <person name="Grabherr M.G."/>
            <person name="Kodira C.D."/>
            <person name="Kohler A."/>
            <person name="Kuees U."/>
            <person name="Lindquist E.A."/>
            <person name="Lucas S.M."/>
            <person name="Mago R."/>
            <person name="Mauceli E."/>
            <person name="Morin E."/>
            <person name="Murat C."/>
            <person name="Pangilinan J.L."/>
            <person name="Park R."/>
            <person name="Pearson M."/>
            <person name="Quesneville H."/>
            <person name="Rouhier N."/>
            <person name="Sakthikumar S."/>
            <person name="Salamov A.A."/>
            <person name="Schmutz J."/>
            <person name="Selles B."/>
            <person name="Shapiro H."/>
            <person name="Tanguay P."/>
            <person name="Tuskan G.A."/>
            <person name="Henrissat B."/>
            <person name="Van de Peer Y."/>
            <person name="Rouze P."/>
            <person name="Ellis J.G."/>
            <person name="Dodds P.N."/>
            <person name="Schein J.E."/>
            <person name="Zhong S."/>
            <person name="Hamelin R.C."/>
            <person name="Grigoriev I.V."/>
            <person name="Szabo L.J."/>
            <person name="Martin F."/>
        </authorList>
    </citation>
    <scope>NUCLEOTIDE SEQUENCE [LARGE SCALE GENOMIC DNA]</scope>
    <source>
        <strain evidence="3">98AG31 / pathotype 3-4-7</strain>
    </source>
</reference>
<sequence>MLFRIIDTLNPVLFFTSFTFYSETTTSFLDIFNPTLAQQSFRDQMSDNLMGGVVSLLSSVSNTTHPYAKVADHLAAIVTPPERPTWAKVITAANIVANLWMLSAAVSTCVMRKRIGTFSLGNITNCMMEISDNLVRPNACVCFALGIIGLSTLTIIQFTWDLVAEARHTVLPGRLALPGSKFLFKWAGSCCFSWSTAAHQICGKWDPPWRPNMMAQGSPSQVPRSVVWTINITFTVLTAVVFTSITTVYSLGEVSIQKATSSTSNVVEKFRALDASGDQFSLTEALRLLQPLLGLSSVLEQMSFYMKLGALLWIIWDCLDVVIQFFNIQLTIQQKRKLGCKIGVWDTLRQIMTKNSNISSQTIDYVHEQNIMIIISGIILIACLILVPVLIWTYINSSIDEVLTANFVLINDLSISCLITLIGNVLMFKILSQTMRFYRSKRNPEKTFTTSDELRMRKSIFCSNRQVKQDEPSIFLPPENLEDPEAQISESCEWTETKAEEISIVTAVDPPTPISVRSFDK</sequence>
<organism evidence="3">
    <name type="scientific">Melampsora larici-populina (strain 98AG31 / pathotype 3-4-7)</name>
    <name type="common">Poplar leaf rust fungus</name>
    <dbReference type="NCBI Taxonomy" id="747676"/>
    <lineage>
        <taxon>Eukaryota</taxon>
        <taxon>Fungi</taxon>
        <taxon>Dikarya</taxon>
        <taxon>Basidiomycota</taxon>
        <taxon>Pucciniomycotina</taxon>
        <taxon>Pucciniomycetes</taxon>
        <taxon>Pucciniales</taxon>
        <taxon>Melampsoraceae</taxon>
        <taxon>Melampsora</taxon>
    </lineage>
</organism>
<dbReference type="AlphaFoldDB" id="F4RTI3"/>
<keyword evidence="3" id="KW-1185">Reference proteome</keyword>
<proteinExistence type="predicted"/>
<evidence type="ECO:0000313" key="3">
    <source>
        <dbReference type="Proteomes" id="UP000001072"/>
    </source>
</evidence>
<dbReference type="RefSeq" id="XP_007412390.1">
    <property type="nucleotide sequence ID" value="XM_007412328.1"/>
</dbReference>
<dbReference type="VEuPathDB" id="FungiDB:MELLADRAFT_117118"/>
<name>F4RTI3_MELLP</name>